<keyword evidence="2" id="KW-1185">Reference proteome</keyword>
<dbReference type="EMBL" id="JAPWGY010000001">
    <property type="protein sequence ID" value="MCZ4280007.1"/>
    <property type="molecule type" value="Genomic_DNA"/>
</dbReference>
<dbReference type="Proteomes" id="UP001069802">
    <property type="component" value="Unassembled WGS sequence"/>
</dbReference>
<accession>A0ABT4LFY6</accession>
<evidence type="ECO:0000313" key="1">
    <source>
        <dbReference type="EMBL" id="MCZ4280007.1"/>
    </source>
</evidence>
<evidence type="ECO:0000313" key="2">
    <source>
        <dbReference type="Proteomes" id="UP001069802"/>
    </source>
</evidence>
<comment type="caution">
    <text evidence="1">The sequence shown here is derived from an EMBL/GenBank/DDBJ whole genome shotgun (WGS) entry which is preliminary data.</text>
</comment>
<name>A0ABT4LFY6_9PROT</name>
<sequence>MTSVKTKAKAVVPVLAAVPGSDPDPDKEAAVVKVRAIKLGYYGVQLRQVGDVFELRDAAHFSTSWMEKI</sequence>
<gene>
    <name evidence="1" type="ORF">O4H49_04405</name>
</gene>
<protein>
    <submittedName>
        <fullName evidence="1">Uncharacterized protein</fullName>
    </submittedName>
</protein>
<organism evidence="1 2">
    <name type="scientific">Kiloniella laminariae</name>
    <dbReference type="NCBI Taxonomy" id="454162"/>
    <lineage>
        <taxon>Bacteria</taxon>
        <taxon>Pseudomonadati</taxon>
        <taxon>Pseudomonadota</taxon>
        <taxon>Alphaproteobacteria</taxon>
        <taxon>Rhodospirillales</taxon>
        <taxon>Kiloniellaceae</taxon>
        <taxon>Kiloniella</taxon>
    </lineage>
</organism>
<dbReference type="RefSeq" id="WP_269422201.1">
    <property type="nucleotide sequence ID" value="NZ_JAPWGY010000001.1"/>
</dbReference>
<reference evidence="1" key="1">
    <citation type="submission" date="2022-12" db="EMBL/GenBank/DDBJ databases">
        <title>Bacterial isolates from different developmental stages of Nematostella vectensis.</title>
        <authorList>
            <person name="Fraune S."/>
        </authorList>
    </citation>
    <scope>NUCLEOTIDE SEQUENCE</scope>
    <source>
        <strain evidence="1">G21630-S1</strain>
    </source>
</reference>
<proteinExistence type="predicted"/>